<dbReference type="Gene3D" id="1.20.190.20">
    <property type="entry name" value="14-3-3 domain"/>
    <property type="match status" value="1"/>
</dbReference>
<protein>
    <submittedName>
        <fullName evidence="2">Uncharacterized protein</fullName>
    </submittedName>
</protein>
<keyword evidence="3" id="KW-1185">Reference proteome</keyword>
<feature type="region of interest" description="Disordered" evidence="1">
    <location>
        <begin position="87"/>
        <end position="106"/>
    </location>
</feature>
<accession>A0A813I214</accession>
<evidence type="ECO:0000313" key="2">
    <source>
        <dbReference type="EMBL" id="CAE8643685.1"/>
    </source>
</evidence>
<dbReference type="EMBL" id="CAJNNV010033413">
    <property type="protein sequence ID" value="CAE8643685.1"/>
    <property type="molecule type" value="Genomic_DNA"/>
</dbReference>
<comment type="caution">
    <text evidence="2">The sequence shown here is derived from an EMBL/GenBank/DDBJ whole genome shotgun (WGS) entry which is preliminary data.</text>
</comment>
<evidence type="ECO:0000256" key="1">
    <source>
        <dbReference type="SAM" id="MobiDB-lite"/>
    </source>
</evidence>
<dbReference type="Proteomes" id="UP000654075">
    <property type="component" value="Unassembled WGS sequence"/>
</dbReference>
<gene>
    <name evidence="2" type="ORF">PGLA1383_LOCUS57994</name>
</gene>
<dbReference type="AlphaFoldDB" id="A0A813I214"/>
<dbReference type="SUPFAM" id="SSF48445">
    <property type="entry name" value="14-3-3 protein"/>
    <property type="match status" value="1"/>
</dbReference>
<organism evidence="2 3">
    <name type="scientific">Polarella glacialis</name>
    <name type="common">Dinoflagellate</name>
    <dbReference type="NCBI Taxonomy" id="89957"/>
    <lineage>
        <taxon>Eukaryota</taxon>
        <taxon>Sar</taxon>
        <taxon>Alveolata</taxon>
        <taxon>Dinophyceae</taxon>
        <taxon>Suessiales</taxon>
        <taxon>Suessiaceae</taxon>
        <taxon>Polarella</taxon>
    </lineage>
</organism>
<evidence type="ECO:0000313" key="3">
    <source>
        <dbReference type="Proteomes" id="UP000654075"/>
    </source>
</evidence>
<dbReference type="InterPro" id="IPR036815">
    <property type="entry name" value="14-3-3_dom_sf"/>
</dbReference>
<sequence>MGSGNLLLLKTRYFKDGCSGAQCSRVTWPRMPWAISGHRTLYHASGGESKVFYQRMVADCYRYIAKLLMAMRRLCQLRLRERPRKMQLRSPKRTWPSPIRSAWALP</sequence>
<name>A0A813I214_POLGL</name>
<proteinExistence type="predicted"/>
<reference evidence="2" key="1">
    <citation type="submission" date="2021-02" db="EMBL/GenBank/DDBJ databases">
        <authorList>
            <person name="Dougan E. K."/>
            <person name="Rhodes N."/>
            <person name="Thang M."/>
            <person name="Chan C."/>
        </authorList>
    </citation>
    <scope>NUCLEOTIDE SEQUENCE</scope>
</reference>